<dbReference type="Gene3D" id="3.90.76.10">
    <property type="entry name" value="Dipeptide-binding Protein, Domain 1"/>
    <property type="match status" value="1"/>
</dbReference>
<feature type="chain" id="PRO_5043358200" evidence="3">
    <location>
        <begin position="29"/>
        <end position="635"/>
    </location>
</feature>
<dbReference type="AlphaFoldDB" id="A0AAU7JDM0"/>
<accession>A0AAU7JDM0</accession>
<feature type="domain" description="Solute-binding protein family 5" evidence="4">
    <location>
        <begin position="95"/>
        <end position="525"/>
    </location>
</feature>
<dbReference type="GO" id="GO:1904680">
    <property type="term" value="F:peptide transmembrane transporter activity"/>
    <property type="evidence" value="ECO:0007669"/>
    <property type="project" value="TreeGrafter"/>
</dbReference>
<dbReference type="GO" id="GO:0015833">
    <property type="term" value="P:peptide transport"/>
    <property type="evidence" value="ECO:0007669"/>
    <property type="project" value="TreeGrafter"/>
</dbReference>
<evidence type="ECO:0000256" key="2">
    <source>
        <dbReference type="ARBA" id="ARBA00005695"/>
    </source>
</evidence>
<comment type="subcellular location">
    <subcellularLocation>
        <location evidence="1">Periplasm</location>
    </subcellularLocation>
</comment>
<dbReference type="Gene3D" id="3.40.190.10">
    <property type="entry name" value="Periplasmic binding protein-like II"/>
    <property type="match status" value="1"/>
</dbReference>
<proteinExistence type="inferred from homology"/>
<reference evidence="5" key="1">
    <citation type="submission" date="2024-05" db="EMBL/GenBank/DDBJ databases">
        <authorList>
            <person name="Kim S."/>
            <person name="Heo J."/>
            <person name="Choi H."/>
            <person name="Choi Y."/>
            <person name="Kwon S.-W."/>
            <person name="Kim Y."/>
        </authorList>
    </citation>
    <scope>NUCLEOTIDE SEQUENCE</scope>
    <source>
        <strain evidence="5">KACC 23698</strain>
    </source>
</reference>
<dbReference type="Pfam" id="PF00496">
    <property type="entry name" value="SBP_bac_5"/>
    <property type="match status" value="1"/>
</dbReference>
<protein>
    <submittedName>
        <fullName evidence="5">ABC transporter substrate-binding protein</fullName>
    </submittedName>
</protein>
<dbReference type="PANTHER" id="PTHR30290:SF16">
    <property type="entry name" value="OLIGOPEPTIDE ABC TRANSPORTER, PERIPLASMIC OLIGOPEPTIDE-BINDING PROTEIN"/>
    <property type="match status" value="1"/>
</dbReference>
<dbReference type="CDD" id="cd08509">
    <property type="entry name" value="PBP2_TmCBP_oligosaccharides_like"/>
    <property type="match status" value="1"/>
</dbReference>
<dbReference type="InterPro" id="IPR030678">
    <property type="entry name" value="Peptide/Ni-bd"/>
</dbReference>
<dbReference type="GO" id="GO:0043190">
    <property type="term" value="C:ATP-binding cassette (ABC) transporter complex"/>
    <property type="evidence" value="ECO:0007669"/>
    <property type="project" value="InterPro"/>
</dbReference>
<evidence type="ECO:0000256" key="3">
    <source>
        <dbReference type="SAM" id="SignalP"/>
    </source>
</evidence>
<dbReference type="SUPFAM" id="SSF53850">
    <property type="entry name" value="Periplasmic binding protein-like II"/>
    <property type="match status" value="1"/>
</dbReference>
<dbReference type="Gene3D" id="3.10.105.10">
    <property type="entry name" value="Dipeptide-binding Protein, Domain 3"/>
    <property type="match status" value="1"/>
</dbReference>
<sequence length="635" mass="71240">MSRTTRAWLLAACAIGPSLLGLTSVAYSQGIPQNIPRNETLILENPEGTIKNAGWFNIWAINAGSQSNGLQQAALDTLWYIDPESGIDGVWDNSLASEKPKYNADFTEMTVKLRKGIFWSDGVEFSAADVVGTVETQIKNPNMRFSAVLANNVASMETPDDSTVIFKLKKPNSRFHTNFTVRWAGIWIMPKHVFDKVADPLKFDFNKPVSLGAYTLNSFDPDGKWYIWQLRDDWQRTSLGRFGKPGPKYLAYVDPGPPDKRVIAQLNHELDVIHDIAPEGMFTLAKQSKTTTAWFKGFPYGHPDPTLPALVFNTQNENFKNKDVRWALALLIDIKAVAMAAYRGAATISAIGVPPTGKHPEAYHQPMEAWLKDFEVDTGKQKIKPYDPTVGKQIADMLRPSLGEQIPQDPKEIAKAFGMGWWKTNPQAAQELLEKAGYKKVGGQWQTPEGKPFTIRVMVEGDLRPVMTRAGSMIAQQWKQAGIDAKIDVAQGTLLTRRGAGDFDTFIGWSVETWGGHQDLSYFMDSWHSQFVAEPGKPQPLRNWQRWSSPELDKIIEQTRTIDFDDPKAIELGKDYVKLVAREMPTIPLMAYNVFTAMDQTYWTGFPTAENPYANPVTNWGNSRYMLVKLKPTGK</sequence>
<dbReference type="InterPro" id="IPR039424">
    <property type="entry name" value="SBP_5"/>
</dbReference>
<dbReference type="InterPro" id="IPR000914">
    <property type="entry name" value="SBP_5_dom"/>
</dbReference>
<dbReference type="PANTHER" id="PTHR30290">
    <property type="entry name" value="PERIPLASMIC BINDING COMPONENT OF ABC TRANSPORTER"/>
    <property type="match status" value="1"/>
</dbReference>
<evidence type="ECO:0000259" key="4">
    <source>
        <dbReference type="Pfam" id="PF00496"/>
    </source>
</evidence>
<dbReference type="GO" id="GO:0030288">
    <property type="term" value="C:outer membrane-bounded periplasmic space"/>
    <property type="evidence" value="ECO:0007669"/>
    <property type="project" value="UniProtKB-ARBA"/>
</dbReference>
<organism evidence="5">
    <name type="scientific">Alsobacter sp. KACC 23698</name>
    <dbReference type="NCBI Taxonomy" id="3149229"/>
    <lineage>
        <taxon>Bacteria</taxon>
        <taxon>Pseudomonadati</taxon>
        <taxon>Pseudomonadota</taxon>
        <taxon>Alphaproteobacteria</taxon>
        <taxon>Hyphomicrobiales</taxon>
        <taxon>Alsobacteraceae</taxon>
        <taxon>Alsobacter</taxon>
    </lineage>
</organism>
<evidence type="ECO:0000313" key="5">
    <source>
        <dbReference type="EMBL" id="XBO38124.1"/>
    </source>
</evidence>
<dbReference type="RefSeq" id="WP_406854962.1">
    <property type="nucleotide sequence ID" value="NZ_CP157484.1"/>
</dbReference>
<feature type="signal peptide" evidence="3">
    <location>
        <begin position="1"/>
        <end position="28"/>
    </location>
</feature>
<evidence type="ECO:0000256" key="1">
    <source>
        <dbReference type="ARBA" id="ARBA00004418"/>
    </source>
</evidence>
<dbReference type="EMBL" id="CP157484">
    <property type="protein sequence ID" value="XBO38124.1"/>
    <property type="molecule type" value="Genomic_DNA"/>
</dbReference>
<name>A0AAU7JDM0_9HYPH</name>
<comment type="similarity">
    <text evidence="2">Belongs to the bacterial solute-binding protein 5 family.</text>
</comment>
<gene>
    <name evidence="5" type="ORF">ABEG18_20770</name>
</gene>
<dbReference type="PIRSF" id="PIRSF002741">
    <property type="entry name" value="MppA"/>
    <property type="match status" value="1"/>
</dbReference>
<keyword evidence="3" id="KW-0732">Signal</keyword>